<feature type="region of interest" description="Disordered" evidence="4">
    <location>
        <begin position="170"/>
        <end position="275"/>
    </location>
</feature>
<sequence length="914" mass="101336">MGELNSRPKQHLAAPCLWTKMKDIRHFASGSDKCEAPDLVSWRRFWLEPTGTRELCGGVRVVEAIGRDQQRHFRVVVPIAKRETKRETSLKKRRGREETKIEAEARRRSDARDPPFPFWAVSFVRTRGTWYYSKSMVHSIRLKTGSRKVSPPNPTFMNDDQLAYYLKDLRSNRPPRPHGSRPLPTKEPTASAAPLNRELPPRASSALSMSRPGDSTRATASDLFPRSSSALSHRRNVSEISPQNGECPGIPEDSVHEHPRNLSAATSPSGQYRENGRRWIERQDARSLRNALEEMDLQDDEQQLYAAAQAEAVDLVLQHQMHGFPEQNPHAPYNNPDYPNQFRRHPEKWGQFGGHDSTLSQPERDRSVSDSSTGSAPNRSSLPPGNAPTRTGVPQDSTTLKVKKNSSVKRTSKVNFALPEDDRQHNPQQQTSSRMSSGDSSKGLFRNPRDRIYEELEDSDSKDEIKTSAFAPITSALRLKSRNSIPHGARPLPGQHTTGSNIKKPSIFDVYRNASTQSKNPLYKTNAFPTAAKASGGSDTTPTKNGIEIRSDDIRAATSMRFKDRSSKLPMPSAVSDRPGRPIVSFDPDWKAPDKETPADSGRDSRGSFGRSSPRPSTEVTPASSKNSVPAISVNEAADIPTINIACEESTKPSVTISELGPPVSALTPQQDQKPRELPDPKKYAQDQRAKKTLAFSRNRNSHITPTNINAPAAACAACGLPISGRIVTACNHRLHPECFTCYHCSTPLECVAFYQEPDSSTRVRTSCRIARRPRSPKMASCKTPIEGEVIIACGAEWHVGHFFCAECGDPFTPKTPFIEKEGYAWCVRCHSRRTAGSCRGCKRPVLEDVVVTALGGQWHEKCFVCCECGDGFGPEGRFFLRQGKPRVTARGRQIGGPVELAACEKCEARRLKA</sequence>
<protein>
    <recommendedName>
        <fullName evidence="5">LIM zinc-binding domain-containing protein</fullName>
    </recommendedName>
</protein>
<dbReference type="GO" id="GO:0030695">
    <property type="term" value="F:GTPase regulator activity"/>
    <property type="evidence" value="ECO:0007669"/>
    <property type="project" value="UniProtKB-ARBA"/>
</dbReference>
<dbReference type="AlphaFoldDB" id="C4JTL7"/>
<feature type="region of interest" description="Disordered" evidence="4">
    <location>
        <begin position="484"/>
        <end position="503"/>
    </location>
</feature>
<dbReference type="GO" id="GO:0046872">
    <property type="term" value="F:metal ion binding"/>
    <property type="evidence" value="ECO:0007669"/>
    <property type="project" value="UniProtKB-KW"/>
</dbReference>
<dbReference type="Proteomes" id="UP000002058">
    <property type="component" value="Unassembled WGS sequence"/>
</dbReference>
<dbReference type="Gene3D" id="2.10.110.10">
    <property type="entry name" value="Cysteine Rich Protein"/>
    <property type="match status" value="3"/>
</dbReference>
<feature type="domain" description="LIM zinc-binding" evidence="5">
    <location>
        <begin position="837"/>
        <end position="898"/>
    </location>
</feature>
<feature type="region of interest" description="Disordered" evidence="4">
    <location>
        <begin position="323"/>
        <end position="448"/>
    </location>
</feature>
<feature type="compositionally biased region" description="Basic residues" evidence="4">
    <location>
        <begin position="401"/>
        <end position="412"/>
    </location>
</feature>
<feature type="domain" description="LIM zinc-binding" evidence="5">
    <location>
        <begin position="714"/>
        <end position="775"/>
    </location>
</feature>
<dbReference type="OrthoDB" id="15567at2759"/>
<organism evidence="6 7">
    <name type="scientific">Uncinocarpus reesii (strain UAMH 1704)</name>
    <dbReference type="NCBI Taxonomy" id="336963"/>
    <lineage>
        <taxon>Eukaryota</taxon>
        <taxon>Fungi</taxon>
        <taxon>Dikarya</taxon>
        <taxon>Ascomycota</taxon>
        <taxon>Pezizomycotina</taxon>
        <taxon>Eurotiomycetes</taxon>
        <taxon>Eurotiomycetidae</taxon>
        <taxon>Onygenales</taxon>
        <taxon>Onygenaceae</taxon>
        <taxon>Uncinocarpus</taxon>
    </lineage>
</organism>
<feature type="compositionally biased region" description="Polar residues" evidence="4">
    <location>
        <begin position="618"/>
        <end position="630"/>
    </location>
</feature>
<name>C4JTL7_UNCRE</name>
<dbReference type="CDD" id="cd08368">
    <property type="entry name" value="LIM"/>
    <property type="match status" value="3"/>
</dbReference>
<keyword evidence="3" id="KW-0440">LIM domain</keyword>
<dbReference type="SUPFAM" id="SSF57716">
    <property type="entry name" value="Glucocorticoid receptor-like (DNA-binding domain)"/>
    <property type="match status" value="2"/>
</dbReference>
<feature type="compositionally biased region" description="Low complexity" evidence="4">
    <location>
        <begin position="432"/>
        <end position="441"/>
    </location>
</feature>
<dbReference type="Pfam" id="PF00412">
    <property type="entry name" value="LIM"/>
    <property type="match status" value="3"/>
</dbReference>
<feature type="region of interest" description="Disordered" evidence="4">
    <location>
        <begin position="654"/>
        <end position="685"/>
    </location>
</feature>
<keyword evidence="7" id="KW-1185">Reference proteome</keyword>
<keyword evidence="2 3" id="KW-0862">Zinc</keyword>
<dbReference type="EMBL" id="CH476617">
    <property type="protein sequence ID" value="EEP80964.1"/>
    <property type="molecule type" value="Genomic_DNA"/>
</dbReference>
<evidence type="ECO:0000256" key="4">
    <source>
        <dbReference type="SAM" id="MobiDB-lite"/>
    </source>
</evidence>
<feature type="compositionally biased region" description="Low complexity" evidence="4">
    <location>
        <begin position="607"/>
        <end position="617"/>
    </location>
</feature>
<gene>
    <name evidence="6" type="ORF">UREG_05806</name>
</gene>
<keyword evidence="1 3" id="KW-0479">Metal-binding</keyword>
<proteinExistence type="predicted"/>
<evidence type="ECO:0000256" key="3">
    <source>
        <dbReference type="PROSITE-ProRule" id="PRU00125"/>
    </source>
</evidence>
<dbReference type="PROSITE" id="PS00478">
    <property type="entry name" value="LIM_DOMAIN_1"/>
    <property type="match status" value="1"/>
</dbReference>
<dbReference type="KEGG" id="ure:UREG_05806"/>
<dbReference type="eggNOG" id="KOG1703">
    <property type="taxonomic scope" value="Eukaryota"/>
</dbReference>
<feature type="compositionally biased region" description="Basic and acidic residues" evidence="4">
    <location>
        <begin position="673"/>
        <end position="685"/>
    </location>
</feature>
<dbReference type="HOGENOM" id="CLU_009967_0_0_1"/>
<evidence type="ECO:0000259" key="5">
    <source>
        <dbReference type="PROSITE" id="PS50023"/>
    </source>
</evidence>
<feature type="compositionally biased region" description="Basic and acidic residues" evidence="4">
    <location>
        <begin position="588"/>
        <end position="606"/>
    </location>
</feature>
<evidence type="ECO:0000313" key="7">
    <source>
        <dbReference type="Proteomes" id="UP000002058"/>
    </source>
</evidence>
<dbReference type="PANTHER" id="PTHR24216:SF8">
    <property type="entry name" value="PAXILLIN, ISOFORM F"/>
    <property type="match status" value="1"/>
</dbReference>
<feature type="compositionally biased region" description="Polar residues" evidence="4">
    <location>
        <begin position="263"/>
        <end position="272"/>
    </location>
</feature>
<evidence type="ECO:0000313" key="6">
    <source>
        <dbReference type="EMBL" id="EEP80964.1"/>
    </source>
</evidence>
<dbReference type="GeneID" id="8443551"/>
<dbReference type="InterPro" id="IPR001781">
    <property type="entry name" value="Znf_LIM"/>
</dbReference>
<feature type="region of interest" description="Disordered" evidence="4">
    <location>
        <begin position="86"/>
        <end position="108"/>
    </location>
</feature>
<accession>C4JTL7</accession>
<feature type="compositionally biased region" description="Polar residues" evidence="4">
    <location>
        <begin position="369"/>
        <end position="400"/>
    </location>
</feature>
<feature type="compositionally biased region" description="Basic and acidic residues" evidence="4">
    <location>
        <begin position="547"/>
        <end position="567"/>
    </location>
</feature>
<dbReference type="PROSITE" id="PS50023">
    <property type="entry name" value="LIM_DOMAIN_2"/>
    <property type="match status" value="2"/>
</dbReference>
<feature type="region of interest" description="Disordered" evidence="4">
    <location>
        <begin position="529"/>
        <end position="632"/>
    </location>
</feature>
<reference evidence="7" key="1">
    <citation type="journal article" date="2009" name="Genome Res.">
        <title>Comparative genomic analyses of the human fungal pathogens Coccidioides and their relatives.</title>
        <authorList>
            <person name="Sharpton T.J."/>
            <person name="Stajich J.E."/>
            <person name="Rounsley S.D."/>
            <person name="Gardner M.J."/>
            <person name="Wortman J.R."/>
            <person name="Jordar V.S."/>
            <person name="Maiti R."/>
            <person name="Kodira C.D."/>
            <person name="Neafsey D.E."/>
            <person name="Zeng Q."/>
            <person name="Hung C.-Y."/>
            <person name="McMahan C."/>
            <person name="Muszewska A."/>
            <person name="Grynberg M."/>
            <person name="Mandel M.A."/>
            <person name="Kellner E.M."/>
            <person name="Barker B.M."/>
            <person name="Galgiani J.N."/>
            <person name="Orbach M.J."/>
            <person name="Kirkland T.N."/>
            <person name="Cole G.T."/>
            <person name="Henn M.R."/>
            <person name="Birren B.W."/>
            <person name="Taylor J.W."/>
        </authorList>
    </citation>
    <scope>NUCLEOTIDE SEQUENCE [LARGE SCALE GENOMIC DNA]</scope>
    <source>
        <strain evidence="7">UAMH 1704</strain>
    </source>
</reference>
<dbReference type="FunFam" id="2.10.110.10:FF:000077">
    <property type="entry name" value="LIM domain protein"/>
    <property type="match status" value="1"/>
</dbReference>
<dbReference type="STRING" id="336963.C4JTL7"/>
<dbReference type="PANTHER" id="PTHR24216">
    <property type="entry name" value="PAXILLIN-RELATED"/>
    <property type="match status" value="1"/>
</dbReference>
<dbReference type="VEuPathDB" id="FungiDB:UREG_05806"/>
<evidence type="ECO:0000256" key="1">
    <source>
        <dbReference type="ARBA" id="ARBA00022723"/>
    </source>
</evidence>
<dbReference type="SMART" id="SM00132">
    <property type="entry name" value="LIM"/>
    <property type="match status" value="3"/>
</dbReference>
<evidence type="ECO:0000256" key="2">
    <source>
        <dbReference type="ARBA" id="ARBA00022833"/>
    </source>
</evidence>
<dbReference type="InParanoid" id="C4JTL7"/>
<dbReference type="OMA" id="CGDPFTP"/>
<dbReference type="RefSeq" id="XP_002585117.1">
    <property type="nucleotide sequence ID" value="XM_002585071.1"/>
</dbReference>